<feature type="region of interest" description="Disordered" evidence="3">
    <location>
        <begin position="1107"/>
        <end position="1217"/>
    </location>
</feature>
<feature type="region of interest" description="Disordered" evidence="3">
    <location>
        <begin position="90"/>
        <end position="121"/>
    </location>
</feature>
<name>A0A7M7T4J0_STRPU</name>
<dbReference type="InterPro" id="IPR019347">
    <property type="entry name" value="Axonemal_dynein_light_chain"/>
</dbReference>
<feature type="region of interest" description="Disordered" evidence="3">
    <location>
        <begin position="951"/>
        <end position="999"/>
    </location>
</feature>
<sequence>MTAVAVAPDVGNFPKPPDPTPMPSESGPNSPVLRKEKGVISKLENEGSPLPELRSSDYYIDKTKPLPTSLQSDFIPEDILSALTQLPKPVGKDKLKAPGKAKSTFPTDQKAIKSGPPANVWNFPSRRRKFQHLTDQPVSVTGAGRDISFLYDVAMNGSNDPRALTSDPSAKRGIEKHSQSYKAMTVPNTLVPSEYHVVKAKGVQHLEFQEEKFNTQLKNEDDAPVVFPSLKPSSRYEVMQLKESLQAMLNKAGVNDEGAEVKGPTQMHNLLELVKKEQNIYNIIFHELIRQVSVECIERGELLSSVRELYNKLLDKVPRQIKSLHQEVMAQRALDRRLTEELFRFKSTISDLTNELSDVREHDKVVTGQAQQAQEQLAAALAESEKSASLLGEYHELYELQRRRLEKQVFHLTSERDLWSNAAYSLALKVTEANSLTTARRLHICEKAWSKLTHHFTIVLSDRDTVQLSQLQVLVERHRLLMIDFSKELKIDDVTSKERLALIRSGIKKWMDLFYGSVVYTVEESKKIRFCLSGQLEASIVESDFMSGRQSSRASDKINTILHAPGKEMIQALYEDIRLWEENLNKEVERFGGDILLGHEESLYDIKKQTDQWTETAIQIFSRHMPTDGSEYPDHEKLVEMNLVCEAMCKQFHTRVNGENGTAKGFIQITNALESWDTKLNSILNGGAMPMEAEWLRLYELFSDWIRTINEVEQNIGSEQSEDDKAEGKPFNPMIQEEVFRLAQKWVATTINGIDSQDSKLMEQVSVLHADMVHWMIQVLLRLAPNPPESPQEVIDACMASAWSLTKIQEKVVGLFDRITAFSNYITSCCSSIVSAEMQQKIDNGEQNADQESRDLRKIRSECSEWIHMATILMDEVRSVEMARLGGEELPTPLHVPEGVQGGDPRMDSQGAFTPGMPDRGELVGTETPITMSDRPPGTADTLTTQRLETPKSAPLAAPLAPPVGAARPTTGNQNKTPSTANSQRSVLPGSTPGADDLTNMSEMQVLGYDQNVWTQSLDEFKDQPSQSAPKEATSAKVLGAASKTPDTSKAYEALTAVKSLQQQLVTTEERAQTAEEKVQELEEELKTLQERMRVVERKSATPAILSVTPGPVLGASTEPPKTAPEAPITEEASTTAPGSAMMSPAETPFTSFTKDTMGEQSTPLMRPGVAGVGPLPTPTITPSPPPTPGRKTSASPSRPTSRASVSSRGSAKSRKK</sequence>
<dbReference type="OMA" id="KKECYEW"/>
<dbReference type="PANTHER" id="PTHR23052">
    <property type="entry name" value="AXONEMAL DYNEIN LIGHT CHAIN DOMAIN-CONTAINING PROTEIN 1"/>
    <property type="match status" value="1"/>
</dbReference>
<feature type="coiled-coil region" evidence="2">
    <location>
        <begin position="835"/>
        <end position="862"/>
    </location>
</feature>
<dbReference type="InterPro" id="IPR052845">
    <property type="entry name" value="Axonemal_dynein_LC_domain"/>
</dbReference>
<feature type="compositionally biased region" description="Polar residues" evidence="3">
    <location>
        <begin position="1020"/>
        <end position="1029"/>
    </location>
</feature>
<dbReference type="GeneID" id="578169"/>
<feature type="region of interest" description="Disordered" evidence="3">
    <location>
        <begin position="1"/>
        <end position="56"/>
    </location>
</feature>
<feature type="compositionally biased region" description="Polar residues" evidence="3">
    <location>
        <begin position="1149"/>
        <end position="1164"/>
    </location>
</feature>
<feature type="coiled-coil region" evidence="2">
    <location>
        <begin position="1058"/>
        <end position="1099"/>
    </location>
</feature>
<accession>A0A7M7T4J0</accession>
<dbReference type="Pfam" id="PF10211">
    <property type="entry name" value="Ax_dynein_light"/>
    <property type="match status" value="1"/>
</dbReference>
<dbReference type="FunCoup" id="A0A7M7T4J0">
    <property type="interactions" value="262"/>
</dbReference>
<evidence type="ECO:0000313" key="4">
    <source>
        <dbReference type="EnsemblMetazoa" id="XP_030853354"/>
    </source>
</evidence>
<organism evidence="4 5">
    <name type="scientific">Strongylocentrotus purpuratus</name>
    <name type="common">Purple sea urchin</name>
    <dbReference type="NCBI Taxonomy" id="7668"/>
    <lineage>
        <taxon>Eukaryota</taxon>
        <taxon>Metazoa</taxon>
        <taxon>Echinodermata</taxon>
        <taxon>Eleutherozoa</taxon>
        <taxon>Echinozoa</taxon>
        <taxon>Echinoidea</taxon>
        <taxon>Euechinoidea</taxon>
        <taxon>Echinacea</taxon>
        <taxon>Camarodonta</taxon>
        <taxon>Echinidea</taxon>
        <taxon>Strongylocentrotidae</taxon>
        <taxon>Strongylocentrotus</taxon>
    </lineage>
</organism>
<dbReference type="KEGG" id="spu:578169"/>
<evidence type="ECO:0000256" key="2">
    <source>
        <dbReference type="SAM" id="Coils"/>
    </source>
</evidence>
<feature type="compositionally biased region" description="Basic and acidic residues" evidence="3">
    <location>
        <begin position="33"/>
        <end position="45"/>
    </location>
</feature>
<dbReference type="Proteomes" id="UP000007110">
    <property type="component" value="Unassembled WGS sequence"/>
</dbReference>
<feature type="compositionally biased region" description="Polar residues" evidence="3">
    <location>
        <begin position="970"/>
        <end position="986"/>
    </location>
</feature>
<dbReference type="EnsemblMetazoa" id="XM_030997494">
    <property type="protein sequence ID" value="XP_030853354"/>
    <property type="gene ID" value="LOC578169"/>
</dbReference>
<proteinExistence type="predicted"/>
<feature type="region of interest" description="Disordered" evidence="3">
    <location>
        <begin position="1020"/>
        <end position="1046"/>
    </location>
</feature>
<dbReference type="OrthoDB" id="1927454at2759"/>
<dbReference type="CTD" id="126859"/>
<feature type="compositionally biased region" description="Low complexity" evidence="3">
    <location>
        <begin position="1193"/>
        <end position="1208"/>
    </location>
</feature>
<dbReference type="RefSeq" id="XP_030853354.1">
    <property type="nucleotide sequence ID" value="XM_030997494.1"/>
</dbReference>
<dbReference type="GO" id="GO:0005737">
    <property type="term" value="C:cytoplasm"/>
    <property type="evidence" value="ECO:0000318"/>
    <property type="project" value="GO_Central"/>
</dbReference>
<dbReference type="PANTHER" id="PTHR23052:SF1">
    <property type="entry name" value="AXONEMAL DYNEIN LIGHT CHAIN DOMAIN-CONTAINING PROTEIN 1"/>
    <property type="match status" value="1"/>
</dbReference>
<dbReference type="InParanoid" id="A0A7M7T4J0"/>
<reference evidence="5" key="1">
    <citation type="submission" date="2015-02" db="EMBL/GenBank/DDBJ databases">
        <title>Genome sequencing for Strongylocentrotus purpuratus.</title>
        <authorList>
            <person name="Murali S."/>
            <person name="Liu Y."/>
            <person name="Vee V."/>
            <person name="English A."/>
            <person name="Wang M."/>
            <person name="Skinner E."/>
            <person name="Han Y."/>
            <person name="Muzny D.M."/>
            <person name="Worley K.C."/>
            <person name="Gibbs R.A."/>
        </authorList>
    </citation>
    <scope>NUCLEOTIDE SEQUENCE</scope>
</reference>
<protein>
    <recommendedName>
        <fullName evidence="6">Axonemal dynein light chain domain-containing protein 1</fullName>
    </recommendedName>
</protein>
<dbReference type="AlphaFoldDB" id="A0A7M7T4J0"/>
<evidence type="ECO:0000256" key="1">
    <source>
        <dbReference type="ARBA" id="ARBA00023054"/>
    </source>
</evidence>
<reference evidence="4" key="2">
    <citation type="submission" date="2021-01" db="UniProtKB">
        <authorList>
            <consortium name="EnsemblMetazoa"/>
        </authorList>
    </citation>
    <scope>IDENTIFICATION</scope>
</reference>
<evidence type="ECO:0000256" key="3">
    <source>
        <dbReference type="SAM" id="MobiDB-lite"/>
    </source>
</evidence>
<feature type="region of interest" description="Disordered" evidence="3">
    <location>
        <begin position="888"/>
        <end position="908"/>
    </location>
</feature>
<feature type="compositionally biased region" description="Pro residues" evidence="3">
    <location>
        <begin position="1176"/>
        <end position="1189"/>
    </location>
</feature>
<keyword evidence="1 2" id="KW-0175">Coiled coil</keyword>
<evidence type="ECO:0008006" key="6">
    <source>
        <dbReference type="Google" id="ProtNLM"/>
    </source>
</evidence>
<feature type="compositionally biased region" description="Low complexity" evidence="3">
    <location>
        <begin position="951"/>
        <end position="969"/>
    </location>
</feature>
<dbReference type="Gene3D" id="1.20.5.170">
    <property type="match status" value="1"/>
</dbReference>
<evidence type="ECO:0000313" key="5">
    <source>
        <dbReference type="Proteomes" id="UP000007110"/>
    </source>
</evidence>
<keyword evidence="5" id="KW-1185">Reference proteome</keyword>